<sequence>MLRILDEKILMELNLLKMGLKISSLKYSVPARAAARAL</sequence>
<organism evidence="1">
    <name type="scientific">Mus musculus</name>
    <name type="common">Mouse</name>
    <dbReference type="NCBI Taxonomy" id="10090"/>
    <lineage>
        <taxon>Eukaryota</taxon>
        <taxon>Metazoa</taxon>
        <taxon>Chordata</taxon>
        <taxon>Craniata</taxon>
        <taxon>Vertebrata</taxon>
        <taxon>Euteleostomi</taxon>
        <taxon>Mammalia</taxon>
        <taxon>Eutheria</taxon>
        <taxon>Euarchontoglires</taxon>
        <taxon>Glires</taxon>
        <taxon>Rodentia</taxon>
        <taxon>Myomorpha</taxon>
        <taxon>Muroidea</taxon>
        <taxon>Muridae</taxon>
        <taxon>Murinae</taxon>
        <taxon>Mus</taxon>
        <taxon>Mus</taxon>
    </lineage>
</organism>
<accession>Q9ER51</accession>
<evidence type="ECO:0000313" key="2">
    <source>
        <dbReference type="MGI" id="MGI:1891432"/>
    </source>
</evidence>
<reference evidence="1" key="1">
    <citation type="submission" date="2001-07" db="EMBL/GenBank/DDBJ databases">
        <title>Isolation and characterisation of genes expressed in response to active stretch of skeletal muscle.</title>
        <authorList>
            <person name="Sadusky T.J."/>
            <person name="Kemp T.J."/>
        </authorList>
    </citation>
    <scope>NUCLEOTIDE SEQUENCE</scope>
    <source>
        <strain evidence="1">C57BL10</strain>
        <tissue evidence="1">EDL skeletal muscle</tissue>
    </source>
</reference>
<name>Q9ER51_MOUSE</name>
<proteinExistence type="evidence at transcript level"/>
<dbReference type="AGR" id="MGI:1891432"/>
<gene>
    <name evidence="1 2" type="primary">Usmg2</name>
</gene>
<dbReference type="AlphaFoldDB" id="Q9ER51"/>
<dbReference type="EMBL" id="AJ290944">
    <property type="protein sequence ID" value="CAC03617.2"/>
    <property type="molecule type" value="mRNA"/>
</dbReference>
<protein>
    <submittedName>
        <fullName evidence="1">Stretch regulated skeletal muscle protein</fullName>
    </submittedName>
</protein>
<dbReference type="MGI" id="MGI:1891432">
    <property type="gene designation" value="Usmg2"/>
</dbReference>
<evidence type="ECO:0000313" key="1">
    <source>
        <dbReference type="EMBL" id="CAC03617.2"/>
    </source>
</evidence>